<gene>
    <name evidence="7" type="ORF">EZS27_004512</name>
</gene>
<dbReference type="GO" id="GO:0006352">
    <property type="term" value="P:DNA-templated transcription initiation"/>
    <property type="evidence" value="ECO:0007669"/>
    <property type="project" value="InterPro"/>
</dbReference>
<proteinExistence type="inferred from homology"/>
<evidence type="ECO:0000313" key="7">
    <source>
        <dbReference type="EMBL" id="KAA6348060.1"/>
    </source>
</evidence>
<keyword evidence="3" id="KW-0731">Sigma factor</keyword>
<dbReference type="Pfam" id="PF04542">
    <property type="entry name" value="Sigma70_r2"/>
    <property type="match status" value="1"/>
</dbReference>
<dbReference type="InterPro" id="IPR013325">
    <property type="entry name" value="RNA_pol_sigma_r2"/>
</dbReference>
<dbReference type="SUPFAM" id="SSF88659">
    <property type="entry name" value="Sigma3 and sigma4 domains of RNA polymerase sigma factors"/>
    <property type="match status" value="1"/>
</dbReference>
<organism evidence="7">
    <name type="scientific">termite gut metagenome</name>
    <dbReference type="NCBI Taxonomy" id="433724"/>
    <lineage>
        <taxon>unclassified sequences</taxon>
        <taxon>metagenomes</taxon>
        <taxon>organismal metagenomes</taxon>
    </lineage>
</organism>
<dbReference type="InterPro" id="IPR039425">
    <property type="entry name" value="RNA_pol_sigma-70-like"/>
</dbReference>
<dbReference type="PANTHER" id="PTHR43133">
    <property type="entry name" value="RNA POLYMERASE ECF-TYPE SIGMA FACTO"/>
    <property type="match status" value="1"/>
</dbReference>
<evidence type="ECO:0000256" key="1">
    <source>
        <dbReference type="ARBA" id="ARBA00010641"/>
    </source>
</evidence>
<dbReference type="InterPro" id="IPR013324">
    <property type="entry name" value="RNA_pol_sigma_r3/r4-like"/>
</dbReference>
<dbReference type="NCBIfam" id="TIGR02937">
    <property type="entry name" value="sigma70-ECF"/>
    <property type="match status" value="1"/>
</dbReference>
<comment type="caution">
    <text evidence="7">The sequence shown here is derived from an EMBL/GenBank/DDBJ whole genome shotgun (WGS) entry which is preliminary data.</text>
</comment>
<accession>A0A5J4SS23</accession>
<dbReference type="AlphaFoldDB" id="A0A5J4SS23"/>
<evidence type="ECO:0000259" key="6">
    <source>
        <dbReference type="Pfam" id="PF08281"/>
    </source>
</evidence>
<keyword evidence="4" id="KW-0804">Transcription</keyword>
<sequence>MKNSNSIVREELGSIQDDLFRFAYKLTANREDAGDLLQETSLRVLDNEDKYIPGTNFKAWVYTIMRNTFINNYRRGLRVQTYIDSTDGQFYLNSAREEGINSTDSTYDLKEMYHILGLLPKIYKVPFAMFVSGFKYREIAGKLSLPIGTVKSRICFTRRRLQVQLKDFI</sequence>
<dbReference type="Pfam" id="PF08281">
    <property type="entry name" value="Sigma70_r4_2"/>
    <property type="match status" value="1"/>
</dbReference>
<evidence type="ECO:0000256" key="3">
    <source>
        <dbReference type="ARBA" id="ARBA00023082"/>
    </source>
</evidence>
<dbReference type="SUPFAM" id="SSF88946">
    <property type="entry name" value="Sigma2 domain of RNA polymerase sigma factors"/>
    <property type="match status" value="1"/>
</dbReference>
<dbReference type="InterPro" id="IPR014284">
    <property type="entry name" value="RNA_pol_sigma-70_dom"/>
</dbReference>
<dbReference type="GO" id="GO:0003677">
    <property type="term" value="F:DNA binding"/>
    <property type="evidence" value="ECO:0007669"/>
    <property type="project" value="InterPro"/>
</dbReference>
<comment type="similarity">
    <text evidence="1">Belongs to the sigma-70 factor family. ECF subfamily.</text>
</comment>
<dbReference type="Gene3D" id="1.10.1740.10">
    <property type="match status" value="1"/>
</dbReference>
<protein>
    <submittedName>
        <fullName evidence="7">ECF RNA polymerase sigma factor SigH</fullName>
    </submittedName>
</protein>
<keyword evidence="2" id="KW-0805">Transcription regulation</keyword>
<dbReference type="GO" id="GO:0016987">
    <property type="term" value="F:sigma factor activity"/>
    <property type="evidence" value="ECO:0007669"/>
    <property type="project" value="UniProtKB-KW"/>
</dbReference>
<dbReference type="Gene3D" id="1.10.10.10">
    <property type="entry name" value="Winged helix-like DNA-binding domain superfamily/Winged helix DNA-binding domain"/>
    <property type="match status" value="1"/>
</dbReference>
<evidence type="ECO:0000259" key="5">
    <source>
        <dbReference type="Pfam" id="PF04542"/>
    </source>
</evidence>
<feature type="domain" description="RNA polymerase sigma factor 70 region 4 type 2" evidence="6">
    <location>
        <begin position="111"/>
        <end position="161"/>
    </location>
</feature>
<feature type="domain" description="RNA polymerase sigma-70 region 2" evidence="5">
    <location>
        <begin position="16"/>
        <end position="75"/>
    </location>
</feature>
<evidence type="ECO:0000256" key="4">
    <source>
        <dbReference type="ARBA" id="ARBA00023163"/>
    </source>
</evidence>
<name>A0A5J4SS23_9ZZZZ</name>
<dbReference type="PANTHER" id="PTHR43133:SF25">
    <property type="entry name" value="RNA POLYMERASE SIGMA FACTOR RFAY-RELATED"/>
    <property type="match status" value="1"/>
</dbReference>
<dbReference type="InterPro" id="IPR036388">
    <property type="entry name" value="WH-like_DNA-bd_sf"/>
</dbReference>
<dbReference type="InterPro" id="IPR013249">
    <property type="entry name" value="RNA_pol_sigma70_r4_t2"/>
</dbReference>
<dbReference type="EMBL" id="SNRY01000078">
    <property type="protein sequence ID" value="KAA6348060.1"/>
    <property type="molecule type" value="Genomic_DNA"/>
</dbReference>
<reference evidence="7" key="1">
    <citation type="submission" date="2019-03" db="EMBL/GenBank/DDBJ databases">
        <title>Single cell metagenomics reveals metabolic interactions within the superorganism composed of flagellate Streblomastix strix and complex community of Bacteroidetes bacteria on its surface.</title>
        <authorList>
            <person name="Treitli S.C."/>
            <person name="Kolisko M."/>
            <person name="Husnik F."/>
            <person name="Keeling P."/>
            <person name="Hampl V."/>
        </authorList>
    </citation>
    <scope>NUCLEOTIDE SEQUENCE</scope>
    <source>
        <strain evidence="7">STM</strain>
    </source>
</reference>
<dbReference type="InterPro" id="IPR007627">
    <property type="entry name" value="RNA_pol_sigma70_r2"/>
</dbReference>
<evidence type="ECO:0000256" key="2">
    <source>
        <dbReference type="ARBA" id="ARBA00023015"/>
    </source>
</evidence>